<feature type="compositionally biased region" description="Polar residues" evidence="1">
    <location>
        <begin position="402"/>
        <end position="411"/>
    </location>
</feature>
<name>A0A7I4E945_PHYPA</name>
<feature type="region of interest" description="Disordered" evidence="1">
    <location>
        <begin position="383"/>
        <end position="416"/>
    </location>
</feature>
<evidence type="ECO:0000313" key="2">
    <source>
        <dbReference type="EnsemblPlants" id="Pp3c7_5500V3.9"/>
    </source>
</evidence>
<reference evidence="2 3" key="2">
    <citation type="journal article" date="2018" name="Plant J.">
        <title>The Physcomitrella patens chromosome-scale assembly reveals moss genome structure and evolution.</title>
        <authorList>
            <person name="Lang D."/>
            <person name="Ullrich K.K."/>
            <person name="Murat F."/>
            <person name="Fuchs J."/>
            <person name="Jenkins J."/>
            <person name="Haas F.B."/>
            <person name="Piednoel M."/>
            <person name="Gundlach H."/>
            <person name="Van Bel M."/>
            <person name="Meyberg R."/>
            <person name="Vives C."/>
            <person name="Morata J."/>
            <person name="Symeonidi A."/>
            <person name="Hiss M."/>
            <person name="Muchero W."/>
            <person name="Kamisugi Y."/>
            <person name="Saleh O."/>
            <person name="Blanc G."/>
            <person name="Decker E.L."/>
            <person name="van Gessel N."/>
            <person name="Grimwood J."/>
            <person name="Hayes R.D."/>
            <person name="Graham S.W."/>
            <person name="Gunter L.E."/>
            <person name="McDaniel S.F."/>
            <person name="Hoernstein S.N.W."/>
            <person name="Larsson A."/>
            <person name="Li F.W."/>
            <person name="Perroud P.F."/>
            <person name="Phillips J."/>
            <person name="Ranjan P."/>
            <person name="Rokshar D.S."/>
            <person name="Rothfels C.J."/>
            <person name="Schneider L."/>
            <person name="Shu S."/>
            <person name="Stevenson D.W."/>
            <person name="Thummler F."/>
            <person name="Tillich M."/>
            <person name="Villarreal Aguilar J.C."/>
            <person name="Widiez T."/>
            <person name="Wong G.K."/>
            <person name="Wymore A."/>
            <person name="Zhang Y."/>
            <person name="Zimmer A.D."/>
            <person name="Quatrano R.S."/>
            <person name="Mayer K.F.X."/>
            <person name="Goodstein D."/>
            <person name="Casacuberta J.M."/>
            <person name="Vandepoele K."/>
            <person name="Reski R."/>
            <person name="Cuming A.C."/>
            <person name="Tuskan G.A."/>
            <person name="Maumus F."/>
            <person name="Salse J."/>
            <person name="Schmutz J."/>
            <person name="Rensing S.A."/>
        </authorList>
    </citation>
    <scope>NUCLEOTIDE SEQUENCE [LARGE SCALE GENOMIC DNA]</scope>
    <source>
        <strain evidence="2 3">cv. Gransden 2004</strain>
    </source>
</reference>
<dbReference type="AlphaFoldDB" id="A0A7I4E945"/>
<dbReference type="GO" id="GO:0005634">
    <property type="term" value="C:nucleus"/>
    <property type="evidence" value="ECO:0000318"/>
    <property type="project" value="GO_Central"/>
</dbReference>
<organism evidence="2 3">
    <name type="scientific">Physcomitrium patens</name>
    <name type="common">Spreading-leaved earth moss</name>
    <name type="synonym">Physcomitrella patens</name>
    <dbReference type="NCBI Taxonomy" id="3218"/>
    <lineage>
        <taxon>Eukaryota</taxon>
        <taxon>Viridiplantae</taxon>
        <taxon>Streptophyta</taxon>
        <taxon>Embryophyta</taxon>
        <taxon>Bryophyta</taxon>
        <taxon>Bryophytina</taxon>
        <taxon>Bryopsida</taxon>
        <taxon>Funariidae</taxon>
        <taxon>Funariales</taxon>
        <taxon>Funariaceae</taxon>
        <taxon>Physcomitrium</taxon>
    </lineage>
</organism>
<protein>
    <recommendedName>
        <fullName evidence="4">Protein SCAI</fullName>
    </recommendedName>
</protein>
<dbReference type="EnsemblPlants" id="Pp3c7_5500V3.4">
    <property type="protein sequence ID" value="Pp3c7_5500V3.4"/>
    <property type="gene ID" value="Pp3c7_5500"/>
</dbReference>
<keyword evidence="3" id="KW-1185">Reference proteome</keyword>
<dbReference type="Proteomes" id="UP000006727">
    <property type="component" value="Chromosome 7"/>
</dbReference>
<evidence type="ECO:0008006" key="4">
    <source>
        <dbReference type="Google" id="ProtNLM"/>
    </source>
</evidence>
<dbReference type="InterPro" id="IPR022709">
    <property type="entry name" value="SCAI"/>
</dbReference>
<evidence type="ECO:0000256" key="1">
    <source>
        <dbReference type="SAM" id="MobiDB-lite"/>
    </source>
</evidence>
<dbReference type="GO" id="GO:0006351">
    <property type="term" value="P:DNA-templated transcription"/>
    <property type="evidence" value="ECO:0007669"/>
    <property type="project" value="InterPro"/>
</dbReference>
<gene>
    <name evidence="2" type="primary">LOC112284223</name>
</gene>
<dbReference type="Gramene" id="Pp3c7_5500V3.9">
    <property type="protein sequence ID" value="Pp3c7_5500V3.9"/>
    <property type="gene ID" value="Pp3c7_5500"/>
</dbReference>
<feature type="region of interest" description="Disordered" evidence="1">
    <location>
        <begin position="622"/>
        <end position="670"/>
    </location>
</feature>
<dbReference type="Pfam" id="PF12070">
    <property type="entry name" value="SCAI"/>
    <property type="match status" value="1"/>
</dbReference>
<dbReference type="Gramene" id="Pp3c7_5500V3.4">
    <property type="protein sequence ID" value="Pp3c7_5500V3.4"/>
    <property type="gene ID" value="Pp3c7_5500"/>
</dbReference>
<reference evidence="2" key="3">
    <citation type="submission" date="2020-12" db="UniProtKB">
        <authorList>
            <consortium name="EnsemblPlants"/>
        </authorList>
    </citation>
    <scope>IDENTIFICATION</scope>
</reference>
<dbReference type="FunCoup" id="A0A7I4E945">
    <property type="interactions" value="2636"/>
</dbReference>
<evidence type="ECO:0000313" key="3">
    <source>
        <dbReference type="Proteomes" id="UP000006727"/>
    </source>
</evidence>
<reference evidence="2 3" key="1">
    <citation type="journal article" date="2008" name="Science">
        <title>The Physcomitrella genome reveals evolutionary insights into the conquest of land by plants.</title>
        <authorList>
            <person name="Rensing S."/>
            <person name="Lang D."/>
            <person name="Zimmer A."/>
            <person name="Terry A."/>
            <person name="Salamov A."/>
            <person name="Shapiro H."/>
            <person name="Nishiyama T."/>
            <person name="Perroud P.-F."/>
            <person name="Lindquist E."/>
            <person name="Kamisugi Y."/>
            <person name="Tanahashi T."/>
            <person name="Sakakibara K."/>
            <person name="Fujita T."/>
            <person name="Oishi K."/>
            <person name="Shin-I T."/>
            <person name="Kuroki Y."/>
            <person name="Toyoda A."/>
            <person name="Suzuki Y."/>
            <person name="Hashimoto A."/>
            <person name="Yamaguchi K."/>
            <person name="Sugano A."/>
            <person name="Kohara Y."/>
            <person name="Fujiyama A."/>
            <person name="Anterola A."/>
            <person name="Aoki S."/>
            <person name="Ashton N."/>
            <person name="Barbazuk W.B."/>
            <person name="Barker E."/>
            <person name="Bennetzen J."/>
            <person name="Bezanilla M."/>
            <person name="Blankenship R."/>
            <person name="Cho S.H."/>
            <person name="Dutcher S."/>
            <person name="Estelle M."/>
            <person name="Fawcett J.A."/>
            <person name="Gundlach H."/>
            <person name="Hanada K."/>
            <person name="Heyl A."/>
            <person name="Hicks K.A."/>
            <person name="Hugh J."/>
            <person name="Lohr M."/>
            <person name="Mayer K."/>
            <person name="Melkozernov A."/>
            <person name="Murata T."/>
            <person name="Nelson D."/>
            <person name="Pils B."/>
            <person name="Prigge M."/>
            <person name="Reiss B."/>
            <person name="Renner T."/>
            <person name="Rombauts S."/>
            <person name="Rushton P."/>
            <person name="Sanderfoot A."/>
            <person name="Schween G."/>
            <person name="Shiu S.-H."/>
            <person name="Stueber K."/>
            <person name="Theodoulou F.L."/>
            <person name="Tu H."/>
            <person name="Van de Peer Y."/>
            <person name="Verrier P.J."/>
            <person name="Waters E."/>
            <person name="Wood A."/>
            <person name="Yang L."/>
            <person name="Cove D."/>
            <person name="Cuming A."/>
            <person name="Hasebe M."/>
            <person name="Lucas S."/>
            <person name="Mishler D.B."/>
            <person name="Reski R."/>
            <person name="Grigoriev I."/>
            <person name="Quatrano R.S."/>
            <person name="Boore J.L."/>
        </authorList>
    </citation>
    <scope>NUCLEOTIDE SEQUENCE [LARGE SCALE GENOMIC DNA]</scope>
    <source>
        <strain evidence="2 3">cv. Gransden 2004</strain>
    </source>
</reference>
<proteinExistence type="predicted"/>
<dbReference type="GO" id="GO:0003714">
    <property type="term" value="F:transcription corepressor activity"/>
    <property type="evidence" value="ECO:0000318"/>
    <property type="project" value="GO_Central"/>
</dbReference>
<dbReference type="EnsemblPlants" id="Pp3c7_5500V3.9">
    <property type="protein sequence ID" value="Pp3c7_5500V3.9"/>
    <property type="gene ID" value="Pp3c7_5500"/>
</dbReference>
<dbReference type="EMBL" id="ABEU02000007">
    <property type="status" value="NOT_ANNOTATED_CDS"/>
    <property type="molecule type" value="Genomic_DNA"/>
</dbReference>
<accession>A0A7I4E945</accession>
<dbReference type="PANTHER" id="PTHR21243">
    <property type="entry name" value="PROTEIN SCAI"/>
    <property type="match status" value="1"/>
</dbReference>
<sequence length="684" mass="77504">MAPRVPPPNEEYRALVDKAYDKFARLREFPAYGRNKWDFYFHKTFQVYSKLWKFQQENRAKLVEMGLKRWEIGEIASRIGQLYYNYYLRTSDSKFLTESFIFYEAIFSREYFKEYDKDVAVANKQLRYTARFIVICLLLNRKETVQLLVRQFRSLVDEYTRTFNEGADAKDWKVVVQEILRFMRADSACDTSRPLRYCLVYDPHPSTFSQFQKIEVKKPLHLEDAILASYYHNEIKFSELTLDTFRMLQAIEWEPSGLLFKMRTDSSMGSGGIGVSDEIPDPSLPPNPHKYILYRPTVPDLLLVLATACDELSSDGIVLLYISASGRSGRSLSTSLSSQNLGGALQSSKKRVVSLTPTLNLRNININVAQTGIIDYTEMAKMDNSDENSPTTSPGMKDAPATHSSPEQPGSGTSGLWLGSKRSSGLNLLYPSDILPFTRRPLFIIVDSDSSFIFESISGEERGEQAILLLSPSMQPWEDKGLSSTSSSSSSNRSGNIFTFFLTAPLLAFCQVFGTSGKNMPKGNYEQTEKLLATLIAEWGNALDSMRLDPVWARVLGDPFLRQLTCRFIFCRAVFGLHSKYRDKPEYLPRCNPPLPDELLPTSKVVEMVVYLLATRFGVSDQFDSRPSTAKKADGLNGSFKDETTTGEDFSAGEASEEEPSDDRHWLASSEALGTMTRNRKYWT</sequence>